<feature type="compositionally biased region" description="Basic and acidic residues" evidence="1">
    <location>
        <begin position="180"/>
        <end position="189"/>
    </location>
</feature>
<feature type="compositionally biased region" description="Polar residues" evidence="1">
    <location>
        <begin position="15"/>
        <end position="25"/>
    </location>
</feature>
<dbReference type="AlphaFoldDB" id="A0AA36CB49"/>
<dbReference type="InterPro" id="IPR029071">
    <property type="entry name" value="Ubiquitin-like_domsf"/>
</dbReference>
<evidence type="ECO:0000313" key="3">
    <source>
        <dbReference type="EMBL" id="CAJ0565738.1"/>
    </source>
</evidence>
<feature type="compositionally biased region" description="Pro residues" evidence="1">
    <location>
        <begin position="165"/>
        <end position="174"/>
    </location>
</feature>
<comment type="caution">
    <text evidence="3">The sequence shown here is derived from an EMBL/GenBank/DDBJ whole genome shotgun (WGS) entry which is preliminary data.</text>
</comment>
<organism evidence="3 4">
    <name type="scientific">Mesorhabditis spiculigera</name>
    <dbReference type="NCBI Taxonomy" id="96644"/>
    <lineage>
        <taxon>Eukaryota</taxon>
        <taxon>Metazoa</taxon>
        <taxon>Ecdysozoa</taxon>
        <taxon>Nematoda</taxon>
        <taxon>Chromadorea</taxon>
        <taxon>Rhabditida</taxon>
        <taxon>Rhabditina</taxon>
        <taxon>Rhabditomorpha</taxon>
        <taxon>Rhabditoidea</taxon>
        <taxon>Rhabditidae</taxon>
        <taxon>Mesorhabditinae</taxon>
        <taxon>Mesorhabditis</taxon>
    </lineage>
</organism>
<feature type="region of interest" description="Disordered" evidence="1">
    <location>
        <begin position="153"/>
        <end position="189"/>
    </location>
</feature>
<dbReference type="EMBL" id="CATQJA010001093">
    <property type="protein sequence ID" value="CAJ0565738.1"/>
    <property type="molecule type" value="Genomic_DNA"/>
</dbReference>
<evidence type="ECO:0000256" key="1">
    <source>
        <dbReference type="SAM" id="MobiDB-lite"/>
    </source>
</evidence>
<dbReference type="Proteomes" id="UP001177023">
    <property type="component" value="Unassembled WGS sequence"/>
</dbReference>
<evidence type="ECO:0000259" key="2">
    <source>
        <dbReference type="PROSITE" id="PS50053"/>
    </source>
</evidence>
<dbReference type="PROSITE" id="PS50053">
    <property type="entry name" value="UBIQUITIN_2"/>
    <property type="match status" value="1"/>
</dbReference>
<name>A0AA36CB49_9BILA</name>
<feature type="region of interest" description="Disordered" evidence="1">
    <location>
        <begin position="1"/>
        <end position="42"/>
    </location>
</feature>
<proteinExistence type="predicted"/>
<dbReference type="Pfam" id="PF00240">
    <property type="entry name" value="ubiquitin"/>
    <property type="match status" value="1"/>
</dbReference>
<accession>A0AA36CB49</accession>
<feature type="non-terminal residue" evidence="3">
    <location>
        <position position="337"/>
    </location>
</feature>
<gene>
    <name evidence="3" type="ORF">MSPICULIGERA_LOCUS4368</name>
</gene>
<dbReference type="InterPro" id="IPR000626">
    <property type="entry name" value="Ubiquitin-like_dom"/>
</dbReference>
<keyword evidence="4" id="KW-1185">Reference proteome</keyword>
<dbReference type="SUPFAM" id="SSF54236">
    <property type="entry name" value="Ubiquitin-like"/>
    <property type="match status" value="1"/>
</dbReference>
<dbReference type="Gene3D" id="3.10.20.90">
    <property type="entry name" value="Phosphatidylinositol 3-kinase Catalytic Subunit, Chain A, domain 1"/>
    <property type="match status" value="1"/>
</dbReference>
<dbReference type="CDD" id="cd17039">
    <property type="entry name" value="Ubl_ubiquitin_like"/>
    <property type="match status" value="1"/>
</dbReference>
<evidence type="ECO:0000313" key="4">
    <source>
        <dbReference type="Proteomes" id="UP001177023"/>
    </source>
</evidence>
<feature type="domain" description="Ubiquitin-like" evidence="2">
    <location>
        <begin position="44"/>
        <end position="122"/>
    </location>
</feature>
<protein>
    <recommendedName>
        <fullName evidence="2">Ubiquitin-like domain-containing protein</fullName>
    </recommendedName>
</protein>
<reference evidence="3" key="1">
    <citation type="submission" date="2023-06" db="EMBL/GenBank/DDBJ databases">
        <authorList>
            <person name="Delattre M."/>
        </authorList>
    </citation>
    <scope>NUCLEOTIDE SEQUENCE</scope>
    <source>
        <strain evidence="3">AF72</strain>
    </source>
</reference>
<sequence length="337" mass="36427">MTVGAPPKAPPGDPSSATAPTTNSKVPPGSTALPPPPPHPETMITVNIKSIMQKVPDTKVHIRRDAPARDLHQIVSEKMDIGVDKMTLIYNGAEVRNDEQPLSNYGLKNGANVTVNVKLSSGGGLAGNSRGTTSLVFLLPPMIVPKDVGDARITVRGVNRRPPRAPKSPNPEPPSMNSKQKHEEHEKTRTRMKILMKRRGMMRTRSLSAEPTGSVAGSAVGSVMGSTIGTPSEPVTGELSRPFDMMAASPMQSTTSITSSSAGSPANTPEYRPVTDKELLLYFPCAETEAELNVMRNDLFTPPQNLKELKQIRSEREKVRRTRCRVDLCLSTPGIKQ</sequence>